<sequence>MSFHMSRRQYADMFGPTTGDCIRLADTELFIEIEKDYTVYGDEVKFGGGKVIRDGMGQHPHAKRDEAVDLVLTNAIVLDYTGIYKADIGVKDGEIWAIGKAGNPLLMDGVDIVIGASTEVIAAEGKIVTAGGIDSHIHFICPQQIETALASGVTTMIGGGTGPATGTNATTCTPGEWNIFRMLEAAEAFPMNIGFLGKGNASGLEPLVEQIEAGAIGLKLHEDWGTTAAAIDASLKTADKYDVQIAIHSDTLNEGGFVEDTIVAIDGRVIHTYHTEGAGGGHAPDIIKAAGFPNVLPSSTNPTRPYTINTLDEHLDMLMVCHHLDPSVPEDIAFADSRIRKETIAAEDILHDLGVFSMISSDSQAMGRIGEVILRTWQTADKMKKQRGKMEEEMGEGDNFRAKRYIAKYTINPALTHGISDYVGSVETGKLADLAVWEPAFFGVKPELVLKGGLIAHSVMGDPNASIPTPQPALYRPMFASFGKALYQTSMTFLSKAAIDRGVPEKLGLEKMIRPVQNIRTLQKSDMKYNGETPDIEVDPQTYEVKVDGELVTCEPAEIVPMAQRYFLF</sequence>
<dbReference type="PANTHER" id="PTHR43440">
    <property type="entry name" value="UREASE"/>
    <property type="match status" value="1"/>
</dbReference>
<evidence type="ECO:0000259" key="14">
    <source>
        <dbReference type="PROSITE" id="PS51368"/>
    </source>
</evidence>
<dbReference type="Pfam" id="PF01979">
    <property type="entry name" value="Amidohydro_1"/>
    <property type="match status" value="1"/>
</dbReference>
<feature type="binding site" description="via carbamate group" evidence="6 9">
    <location>
        <position position="219"/>
    </location>
    <ligand>
        <name>Ni(2+)</name>
        <dbReference type="ChEBI" id="CHEBI:49786"/>
        <label>1</label>
    </ligand>
</feature>
<dbReference type="PRINTS" id="PR01752">
    <property type="entry name" value="UREASE"/>
</dbReference>
<comment type="subcellular location">
    <subcellularLocation>
        <location evidence="6 11">Cytoplasm</location>
    </subcellularLocation>
</comment>
<dbReference type="EC" id="3.5.1.5" evidence="6 7"/>
<dbReference type="InterPro" id="IPR017950">
    <property type="entry name" value="Urease_AS"/>
</dbReference>
<comment type="caution">
    <text evidence="15">The sequence shown here is derived from an EMBL/GenBank/DDBJ whole genome shotgun (WGS) entry which is preliminary data.</text>
</comment>
<dbReference type="InterPro" id="IPR017951">
    <property type="entry name" value="Urease_asu_c"/>
</dbReference>
<dbReference type="SUPFAM" id="SSF51556">
    <property type="entry name" value="Metallo-dependent hydrolases"/>
    <property type="match status" value="1"/>
</dbReference>
<evidence type="ECO:0000256" key="12">
    <source>
        <dbReference type="RuleBase" id="RU000510"/>
    </source>
</evidence>
<keyword evidence="16" id="KW-1185">Reference proteome</keyword>
<evidence type="ECO:0000256" key="4">
    <source>
        <dbReference type="ARBA" id="ARBA00022801"/>
    </source>
</evidence>
<dbReference type="OrthoDB" id="9802793at2"/>
<feature type="domain" description="Urease" evidence="14">
    <location>
        <begin position="131"/>
        <end position="569"/>
    </location>
</feature>
<dbReference type="NCBIfam" id="NF009686">
    <property type="entry name" value="PRK13207.1"/>
    <property type="match status" value="1"/>
</dbReference>
<dbReference type="PROSITE" id="PS51368">
    <property type="entry name" value="UREASE_3"/>
    <property type="match status" value="1"/>
</dbReference>
<dbReference type="Gene3D" id="3.20.20.140">
    <property type="entry name" value="Metal-dependent hydrolases"/>
    <property type="match status" value="1"/>
</dbReference>
<evidence type="ECO:0000256" key="1">
    <source>
        <dbReference type="ARBA" id="ARBA00004897"/>
    </source>
</evidence>
<comment type="cofactor">
    <cofactor evidence="6 9 12">
        <name>Ni cation</name>
        <dbReference type="ChEBI" id="CHEBI:25516"/>
    </cofactor>
    <text evidence="6 9 12">Binds 2 nickel ions per subunit.</text>
</comment>
<comment type="PTM">
    <text evidence="6">Carboxylation allows a single lysine to coordinate two nickel ions.</text>
</comment>
<dbReference type="InterPro" id="IPR006680">
    <property type="entry name" value="Amidohydro-rel"/>
</dbReference>
<evidence type="ECO:0000256" key="7">
    <source>
        <dbReference type="NCBIfam" id="TIGR01792"/>
    </source>
</evidence>
<dbReference type="PANTHER" id="PTHR43440:SF1">
    <property type="entry name" value="UREASE"/>
    <property type="match status" value="1"/>
</dbReference>
<reference evidence="15 16" key="1">
    <citation type="submission" date="2016-12" db="EMBL/GenBank/DDBJ databases">
        <title>Domibacillus antri genome sequencing.</title>
        <authorList>
            <person name="Verma A."/>
            <person name="Krishnamurthi S."/>
        </authorList>
    </citation>
    <scope>NUCLEOTIDE SEQUENCE [LARGE SCALE GENOMIC DNA]</scope>
    <source>
        <strain evidence="15 16">XD80</strain>
    </source>
</reference>
<feature type="modified residue" description="N6-carboxylysine" evidence="6 8">
    <location>
        <position position="219"/>
    </location>
</feature>
<dbReference type="HAMAP" id="MF_01953">
    <property type="entry name" value="Urease_alpha"/>
    <property type="match status" value="1"/>
</dbReference>
<feature type="binding site" evidence="6 11">
    <location>
        <position position="221"/>
    </location>
    <ligand>
        <name>substrate</name>
    </ligand>
</feature>
<accession>A0A1Q8Q6Q8</accession>
<dbReference type="InterPro" id="IPR029754">
    <property type="entry name" value="Urease_Ni-bd"/>
</dbReference>
<dbReference type="GO" id="GO:0009039">
    <property type="term" value="F:urease activity"/>
    <property type="evidence" value="ECO:0007669"/>
    <property type="project" value="UniProtKB-UniRule"/>
</dbReference>
<comment type="similarity">
    <text evidence="6 13">Belongs to the metallo-dependent hydrolases superfamily. Urease alpha subunit family.</text>
</comment>
<comment type="PTM">
    <text evidence="8">Carbamylation allows a single lysine to coordinate two nickel ions.</text>
</comment>
<name>A0A1Q8Q6Q8_9BACI</name>
<dbReference type="InterPro" id="IPR011059">
    <property type="entry name" value="Metal-dep_hydrolase_composite"/>
</dbReference>
<keyword evidence="6 11" id="KW-0963">Cytoplasm</keyword>
<comment type="catalytic activity">
    <reaction evidence="5 6 12">
        <text>urea + 2 H2O + H(+) = hydrogencarbonate + 2 NH4(+)</text>
        <dbReference type="Rhea" id="RHEA:20557"/>
        <dbReference type="ChEBI" id="CHEBI:15377"/>
        <dbReference type="ChEBI" id="CHEBI:15378"/>
        <dbReference type="ChEBI" id="CHEBI:16199"/>
        <dbReference type="ChEBI" id="CHEBI:17544"/>
        <dbReference type="ChEBI" id="CHEBI:28938"/>
        <dbReference type="EC" id="3.5.1.5"/>
    </reaction>
</comment>
<keyword evidence="2 6" id="KW-0533">Nickel</keyword>
<dbReference type="RefSeq" id="WP_075397916.1">
    <property type="nucleotide sequence ID" value="NZ_MSDU01000010.1"/>
</dbReference>
<dbReference type="InterPro" id="IPR032466">
    <property type="entry name" value="Metal_Hydrolase"/>
</dbReference>
<keyword evidence="4 6" id="KW-0378">Hydrolase</keyword>
<evidence type="ECO:0000256" key="8">
    <source>
        <dbReference type="PIRSR" id="PIRSR611612-50"/>
    </source>
</evidence>
<proteinExistence type="inferred from homology"/>
<dbReference type="PROSITE" id="PS01120">
    <property type="entry name" value="UREASE_1"/>
    <property type="match status" value="1"/>
</dbReference>
<evidence type="ECO:0000256" key="9">
    <source>
        <dbReference type="PIRSR" id="PIRSR611612-51"/>
    </source>
</evidence>
<protein>
    <recommendedName>
        <fullName evidence="6 7">Urease subunit alpha</fullName>
        <ecNumber evidence="6 7">3.5.1.5</ecNumber>
    </recommendedName>
    <alternativeName>
        <fullName evidence="6">Urea amidohydrolase subunit alpha</fullName>
    </alternativeName>
</protein>
<evidence type="ECO:0000256" key="11">
    <source>
        <dbReference type="PROSITE-ProRule" id="PRU00700"/>
    </source>
</evidence>
<dbReference type="InterPro" id="IPR005848">
    <property type="entry name" value="Urease_asu"/>
</dbReference>
<dbReference type="Proteomes" id="UP000185568">
    <property type="component" value="Unassembled WGS sequence"/>
</dbReference>
<dbReference type="InterPro" id="IPR050112">
    <property type="entry name" value="Urease_alpha_subunit"/>
</dbReference>
<dbReference type="GO" id="GO:0043419">
    <property type="term" value="P:urea catabolic process"/>
    <property type="evidence" value="ECO:0007669"/>
    <property type="project" value="UniProtKB-UniRule"/>
</dbReference>
<organism evidence="15 16">
    <name type="scientific">Domibacillus antri</name>
    <dbReference type="NCBI Taxonomy" id="1714264"/>
    <lineage>
        <taxon>Bacteria</taxon>
        <taxon>Bacillati</taxon>
        <taxon>Bacillota</taxon>
        <taxon>Bacilli</taxon>
        <taxon>Bacillales</taxon>
        <taxon>Bacillaceae</taxon>
        <taxon>Domibacillus</taxon>
    </lineage>
</organism>
<dbReference type="Gene3D" id="2.30.40.10">
    <property type="entry name" value="Urease, subunit C, domain 1"/>
    <property type="match status" value="1"/>
</dbReference>
<dbReference type="NCBIfam" id="TIGR01792">
    <property type="entry name" value="urease_alph"/>
    <property type="match status" value="1"/>
</dbReference>
<dbReference type="STRING" id="1714264.BTO30_06525"/>
<dbReference type="UniPathway" id="UPA00258">
    <property type="reaction ID" value="UER00370"/>
</dbReference>
<gene>
    <name evidence="6" type="primary">ureC</name>
    <name evidence="15" type="ORF">BTO30_06525</name>
</gene>
<evidence type="ECO:0000313" key="16">
    <source>
        <dbReference type="Proteomes" id="UP000185568"/>
    </source>
</evidence>
<evidence type="ECO:0000256" key="2">
    <source>
        <dbReference type="ARBA" id="ARBA00022596"/>
    </source>
</evidence>
<dbReference type="CDD" id="cd00375">
    <property type="entry name" value="Urease_alpha"/>
    <property type="match status" value="1"/>
</dbReference>
<evidence type="ECO:0000256" key="3">
    <source>
        <dbReference type="ARBA" id="ARBA00022723"/>
    </source>
</evidence>
<dbReference type="AlphaFoldDB" id="A0A1Q8Q6Q8"/>
<evidence type="ECO:0000256" key="10">
    <source>
        <dbReference type="PIRSR" id="PIRSR611612-52"/>
    </source>
</evidence>
<dbReference type="GO" id="GO:0005737">
    <property type="term" value="C:cytoplasm"/>
    <property type="evidence" value="ECO:0007669"/>
    <property type="project" value="UniProtKB-SubCell"/>
</dbReference>
<comment type="pathway">
    <text evidence="1 6">Nitrogen metabolism; urea degradation; CO(2) and NH(3) from urea (urease route): step 1/1.</text>
</comment>
<feature type="binding site" evidence="6 9">
    <location>
        <position position="274"/>
    </location>
    <ligand>
        <name>Ni(2+)</name>
        <dbReference type="ChEBI" id="CHEBI:49786"/>
        <label>2</label>
    </ligand>
</feature>
<comment type="subunit">
    <text evidence="6">Heterotrimer of UreA (gamma), UreB (beta) and UreC (alpha) subunits. Three heterotrimers associate to form the active enzyme.</text>
</comment>
<evidence type="ECO:0000256" key="13">
    <source>
        <dbReference type="RuleBase" id="RU004158"/>
    </source>
</evidence>
<evidence type="ECO:0000313" key="15">
    <source>
        <dbReference type="EMBL" id="OLN23028.1"/>
    </source>
</evidence>
<dbReference type="NCBIfam" id="NF009685">
    <property type="entry name" value="PRK13206.1"/>
    <property type="match status" value="1"/>
</dbReference>
<dbReference type="GO" id="GO:0016151">
    <property type="term" value="F:nickel cation binding"/>
    <property type="evidence" value="ECO:0007669"/>
    <property type="project" value="UniProtKB-UniRule"/>
</dbReference>
<evidence type="ECO:0000256" key="6">
    <source>
        <dbReference type="HAMAP-Rule" id="MF_01953"/>
    </source>
</evidence>
<dbReference type="Pfam" id="PF00449">
    <property type="entry name" value="Urease_alpha"/>
    <property type="match status" value="1"/>
</dbReference>
<dbReference type="SUPFAM" id="SSF51338">
    <property type="entry name" value="Composite domain of metallo-dependent hydrolases"/>
    <property type="match status" value="2"/>
</dbReference>
<feature type="binding site" evidence="6 9">
    <location>
        <position position="248"/>
    </location>
    <ligand>
        <name>Ni(2+)</name>
        <dbReference type="ChEBI" id="CHEBI:49786"/>
        <label>2</label>
    </ligand>
</feature>
<keyword evidence="3 6" id="KW-0479">Metal-binding</keyword>
<feature type="active site" description="Proton donor" evidence="6 10">
    <location>
        <position position="322"/>
    </location>
</feature>
<feature type="binding site" evidence="6 9">
    <location>
        <position position="138"/>
    </location>
    <ligand>
        <name>Ni(2+)</name>
        <dbReference type="ChEBI" id="CHEBI:49786"/>
        <label>1</label>
    </ligand>
</feature>
<dbReference type="PROSITE" id="PS00145">
    <property type="entry name" value="UREASE_2"/>
    <property type="match status" value="1"/>
</dbReference>
<evidence type="ECO:0000256" key="5">
    <source>
        <dbReference type="ARBA" id="ARBA00047778"/>
    </source>
</evidence>
<feature type="binding site" evidence="6 9">
    <location>
        <position position="362"/>
    </location>
    <ligand>
        <name>Ni(2+)</name>
        <dbReference type="ChEBI" id="CHEBI:49786"/>
        <label>1</label>
    </ligand>
</feature>
<dbReference type="InterPro" id="IPR011612">
    <property type="entry name" value="Urease_alpha_N_dom"/>
</dbReference>
<feature type="binding site" evidence="6 9">
    <location>
        <position position="136"/>
    </location>
    <ligand>
        <name>Ni(2+)</name>
        <dbReference type="ChEBI" id="CHEBI:49786"/>
        <label>1</label>
    </ligand>
</feature>
<dbReference type="EMBL" id="MSDU01000010">
    <property type="protein sequence ID" value="OLN23028.1"/>
    <property type="molecule type" value="Genomic_DNA"/>
</dbReference>
<feature type="binding site" description="via carbamate group" evidence="6 9">
    <location>
        <position position="219"/>
    </location>
    <ligand>
        <name>Ni(2+)</name>
        <dbReference type="ChEBI" id="CHEBI:49786"/>
        <label>2</label>
    </ligand>
</feature>